<gene>
    <name evidence="2" type="ORF">BC6307_05080</name>
</gene>
<keyword evidence="3" id="KW-1185">Reference proteome</keyword>
<evidence type="ECO:0000313" key="3">
    <source>
        <dbReference type="Proteomes" id="UP000215224"/>
    </source>
</evidence>
<feature type="signal peptide" evidence="1">
    <location>
        <begin position="1"/>
        <end position="23"/>
    </location>
</feature>
<protein>
    <submittedName>
        <fullName evidence="2">Uncharacterized protein</fullName>
    </submittedName>
</protein>
<dbReference type="Proteomes" id="UP000215224">
    <property type="component" value="Chromosome"/>
</dbReference>
<evidence type="ECO:0000256" key="1">
    <source>
        <dbReference type="SAM" id="SignalP"/>
    </source>
</evidence>
<proteinExistence type="predicted"/>
<keyword evidence="1" id="KW-0732">Signal</keyword>
<name>A0A223KMJ0_9BACI</name>
<reference evidence="2 3" key="1">
    <citation type="submission" date="2016-12" db="EMBL/GenBank/DDBJ databases">
        <title>The whole genome sequencing and assembly of Bacillus cohnii DSM 6307T strain.</title>
        <authorList>
            <person name="Lee Y.-J."/>
            <person name="Yi H."/>
            <person name="Bahn Y.-S."/>
            <person name="Kim J.F."/>
            <person name="Lee D.-W."/>
        </authorList>
    </citation>
    <scope>NUCLEOTIDE SEQUENCE [LARGE SCALE GENOMIC DNA]</scope>
    <source>
        <strain evidence="2 3">DSM 6307</strain>
    </source>
</reference>
<dbReference type="KEGG" id="bcoh:BC6307_05080"/>
<evidence type="ECO:0000313" key="2">
    <source>
        <dbReference type="EMBL" id="AST90701.1"/>
    </source>
</evidence>
<feature type="chain" id="PRO_5011241784" evidence="1">
    <location>
        <begin position="24"/>
        <end position="112"/>
    </location>
</feature>
<dbReference type="AlphaFoldDB" id="A0A223KMJ0"/>
<accession>A0A223KMJ0</accession>
<dbReference type="EMBL" id="CP018866">
    <property type="protein sequence ID" value="AST90701.1"/>
    <property type="molecule type" value="Genomic_DNA"/>
</dbReference>
<dbReference type="RefSeq" id="WP_066412217.1">
    <property type="nucleotide sequence ID" value="NZ_CP018866.1"/>
</dbReference>
<organism evidence="2 3">
    <name type="scientific">Sutcliffiella cohnii</name>
    <dbReference type="NCBI Taxonomy" id="33932"/>
    <lineage>
        <taxon>Bacteria</taxon>
        <taxon>Bacillati</taxon>
        <taxon>Bacillota</taxon>
        <taxon>Bacilli</taxon>
        <taxon>Bacillales</taxon>
        <taxon>Bacillaceae</taxon>
        <taxon>Sutcliffiella</taxon>
    </lineage>
</organism>
<sequence length="112" mass="12481">MKTIKLSLLLICFSLLFGNISMATTIEKINYDSTILTDDSNFELAQTSIIPKNSGLTSPHNEKATIKQPSKQVKKQATVHVITPFKTYEVILKPFLTPVYYEGSYLSLPVVA</sequence>